<comment type="caution">
    <text evidence="4">The sequence shown here is derived from an EMBL/GenBank/DDBJ whole genome shotgun (WGS) entry which is preliminary data.</text>
</comment>
<evidence type="ECO:0000256" key="1">
    <source>
        <dbReference type="ARBA" id="ARBA00023125"/>
    </source>
</evidence>
<dbReference type="Proteomes" id="UP001620295">
    <property type="component" value="Unassembled WGS sequence"/>
</dbReference>
<evidence type="ECO:0000313" key="4">
    <source>
        <dbReference type="EMBL" id="MFK4268470.1"/>
    </source>
</evidence>
<evidence type="ECO:0000313" key="5">
    <source>
        <dbReference type="Proteomes" id="UP001620295"/>
    </source>
</evidence>
<organism evidence="4 5">
    <name type="scientific">Streptomyces milbemycinicus</name>
    <dbReference type="NCBI Taxonomy" id="476552"/>
    <lineage>
        <taxon>Bacteria</taxon>
        <taxon>Bacillati</taxon>
        <taxon>Actinomycetota</taxon>
        <taxon>Actinomycetes</taxon>
        <taxon>Kitasatosporales</taxon>
        <taxon>Streptomycetaceae</taxon>
        <taxon>Streptomyces</taxon>
    </lineage>
</organism>
<feature type="domain" description="Cas12f1-like TNB" evidence="3">
    <location>
        <begin position="10"/>
        <end position="30"/>
    </location>
</feature>
<evidence type="ECO:0000259" key="3">
    <source>
        <dbReference type="Pfam" id="PF07282"/>
    </source>
</evidence>
<sequence>MDAKSRESQAVFACTACGHRDHADVNAAKNQRDAGLAFPACGDLGTSRSVKQEPVSRAIGRNP</sequence>
<gene>
    <name evidence="4" type="ORF">ACI2L5_26500</name>
</gene>
<keyword evidence="5" id="KW-1185">Reference proteome</keyword>
<dbReference type="InterPro" id="IPR010095">
    <property type="entry name" value="Cas12f1-like_TNB"/>
</dbReference>
<feature type="region of interest" description="Disordered" evidence="2">
    <location>
        <begin position="43"/>
        <end position="63"/>
    </location>
</feature>
<name>A0ABW8LTU9_9ACTN</name>
<keyword evidence="1" id="KW-0238">DNA-binding</keyword>
<dbReference type="EMBL" id="JBJDQH010000009">
    <property type="protein sequence ID" value="MFK4268470.1"/>
    <property type="molecule type" value="Genomic_DNA"/>
</dbReference>
<dbReference type="Pfam" id="PF07282">
    <property type="entry name" value="Cas12f1-like_TNB"/>
    <property type="match status" value="1"/>
</dbReference>
<protein>
    <submittedName>
        <fullName evidence="4">Zinc ribbon domain-containing protein</fullName>
    </submittedName>
</protein>
<accession>A0ABW8LTU9</accession>
<evidence type="ECO:0000256" key="2">
    <source>
        <dbReference type="SAM" id="MobiDB-lite"/>
    </source>
</evidence>
<proteinExistence type="predicted"/>
<dbReference type="RefSeq" id="WP_404747278.1">
    <property type="nucleotide sequence ID" value="NZ_JBJDQH010000009.1"/>
</dbReference>
<reference evidence="4 5" key="1">
    <citation type="submission" date="2024-11" db="EMBL/GenBank/DDBJ databases">
        <title>The Natural Products Discovery Center: Release of the First 8490 Sequenced Strains for Exploring Actinobacteria Biosynthetic Diversity.</title>
        <authorList>
            <person name="Kalkreuter E."/>
            <person name="Kautsar S.A."/>
            <person name="Yang D."/>
            <person name="Bader C.D."/>
            <person name="Teijaro C.N."/>
            <person name="Fluegel L."/>
            <person name="Davis C.M."/>
            <person name="Simpson J.R."/>
            <person name="Lauterbach L."/>
            <person name="Steele A.D."/>
            <person name="Gui C."/>
            <person name="Meng S."/>
            <person name="Li G."/>
            <person name="Viehrig K."/>
            <person name="Ye F."/>
            <person name="Su P."/>
            <person name="Kiefer A.F."/>
            <person name="Nichols A."/>
            <person name="Cepeda A.J."/>
            <person name="Yan W."/>
            <person name="Fan B."/>
            <person name="Jiang Y."/>
            <person name="Adhikari A."/>
            <person name="Zheng C.-J."/>
            <person name="Schuster L."/>
            <person name="Cowan T.M."/>
            <person name="Smanski M.J."/>
            <person name="Chevrette M.G."/>
            <person name="De Carvalho L.P.S."/>
            <person name="Shen B."/>
        </authorList>
    </citation>
    <scope>NUCLEOTIDE SEQUENCE [LARGE SCALE GENOMIC DNA]</scope>
    <source>
        <strain evidence="4 5">NPDC020863</strain>
    </source>
</reference>